<name>A0A1Y0EJ33_9BURK</name>
<dbReference type="Proteomes" id="UP000196138">
    <property type="component" value="Chromosome"/>
</dbReference>
<evidence type="ECO:0000259" key="1">
    <source>
        <dbReference type="Pfam" id="PF00534"/>
    </source>
</evidence>
<dbReference type="PANTHER" id="PTHR46401:SF9">
    <property type="entry name" value="MANNOSYLTRANSFERASE A"/>
    <property type="match status" value="1"/>
</dbReference>
<dbReference type="CDD" id="cd03809">
    <property type="entry name" value="GT4_MtfB-like"/>
    <property type="match status" value="1"/>
</dbReference>
<dbReference type="InterPro" id="IPR001296">
    <property type="entry name" value="Glyco_trans_1"/>
</dbReference>
<proteinExistence type="predicted"/>
<evidence type="ECO:0000313" key="2">
    <source>
        <dbReference type="EMBL" id="ARU03645.1"/>
    </source>
</evidence>
<dbReference type="SUPFAM" id="SSF53756">
    <property type="entry name" value="UDP-Glycosyltransferase/glycogen phosphorylase"/>
    <property type="match status" value="1"/>
</dbReference>
<dbReference type="KEGG" id="cser:CCO03_02140"/>
<dbReference type="EMBL" id="CP021455">
    <property type="protein sequence ID" value="ARU03645.1"/>
    <property type="molecule type" value="Genomic_DNA"/>
</dbReference>
<keyword evidence="3" id="KW-1185">Reference proteome</keyword>
<feature type="domain" description="Glycosyl transferase family 1" evidence="1">
    <location>
        <begin position="198"/>
        <end position="336"/>
    </location>
</feature>
<accession>A0A1Y0EJ33</accession>
<dbReference type="GO" id="GO:0016757">
    <property type="term" value="F:glycosyltransferase activity"/>
    <property type="evidence" value="ECO:0007669"/>
    <property type="project" value="InterPro"/>
</dbReference>
<protein>
    <recommendedName>
        <fullName evidence="1">Glycosyl transferase family 1 domain-containing protein</fullName>
    </recommendedName>
</protein>
<evidence type="ECO:0000313" key="3">
    <source>
        <dbReference type="Proteomes" id="UP000196138"/>
    </source>
</evidence>
<organism evidence="2 3">
    <name type="scientific">Comamonas serinivorans</name>
    <dbReference type="NCBI Taxonomy" id="1082851"/>
    <lineage>
        <taxon>Bacteria</taxon>
        <taxon>Pseudomonadati</taxon>
        <taxon>Pseudomonadota</taxon>
        <taxon>Betaproteobacteria</taxon>
        <taxon>Burkholderiales</taxon>
        <taxon>Comamonadaceae</taxon>
        <taxon>Comamonas</taxon>
    </lineage>
</organism>
<dbReference type="AlphaFoldDB" id="A0A1Y0EJ33"/>
<dbReference type="Pfam" id="PF00534">
    <property type="entry name" value="Glycos_transf_1"/>
    <property type="match status" value="1"/>
</dbReference>
<reference evidence="2 3" key="1">
    <citation type="submission" date="2017-05" db="EMBL/GenBank/DDBJ databases">
        <authorList>
            <person name="Song R."/>
            <person name="Chenine A.L."/>
            <person name="Ruprecht R.M."/>
        </authorList>
    </citation>
    <scope>NUCLEOTIDE SEQUENCE [LARGE SCALE GENOMIC DNA]</scope>
    <source>
        <strain evidence="2 3">DSM 26136</strain>
    </source>
</reference>
<sequence>MAMIYLNATNSFQTRAKTGIQRVVRELGRRLQGHDDCALVVLHDGAFHALDAHELPAFLAGQAFQPARRLGLEALGAGDLFVDLDASWGDACYLEPLWRQLKRQGCTLVKMHYDAVPLLFPQYSHDNTVYRYAENFALALRYADHWICNSRAVEQDLHRIAERLDLGGVISHVCPLGADIPMAGDAQAPAPFSGGPPPRFILTVGTIEPRKNHDLVLDTFDTLLRDAALADVHLVVVGKSGWNNQHTIDRIRQHPELDRRLHWLSAASDAELAWLYQRASVCLCLSHYEGFGLPVIEALARGVPVICTEDSAMEEVAQGAAIAVPLQQGAVVDALTRFFREGTPRVPATYQPPTWDDAAARLLDIFATLRAPRGLHTPPHQAVYLSIRPEALLRSLRSVQAHMPFIDEAVVLTSDACAPRLRQLTQAMALKTTVLTEGELGLQQLPDDHQARNTLLRRRLYSQALIDDNFIAFDDDYRVIQPVDVSVFLSNQRHKAYWFQRDGTAWLGAFPHPTSFDIGLWKTVDFLQGCGFDTRLYNAHQPQLINKHLALQVFQRTQGLGCDEWSCYFNMAKHLHPGSFQDEPYVAGGWPANFESWLPSQAPEPVLFFNDLTDDQPADETVQAWRTGLAAAFARRDAIQPGPPSLVVADGSARFTEPMVSCLPGQSLFIPLLSDCDIEGLQVRFLTHLARFADPVPTFLHVAVPSDRPGRSFTVQARAACAGHELAASFEVHVREHA</sequence>
<dbReference type="Gene3D" id="3.40.50.2000">
    <property type="entry name" value="Glycogen Phosphorylase B"/>
    <property type="match status" value="1"/>
</dbReference>
<gene>
    <name evidence="2" type="ORF">CCO03_02140</name>
</gene>
<dbReference type="PANTHER" id="PTHR46401">
    <property type="entry name" value="GLYCOSYLTRANSFERASE WBBK-RELATED"/>
    <property type="match status" value="1"/>
</dbReference>